<dbReference type="Pfam" id="PF12762">
    <property type="entry name" value="DDE_Tnp_IS1595"/>
    <property type="match status" value="1"/>
</dbReference>
<evidence type="ECO:0000259" key="1">
    <source>
        <dbReference type="Pfam" id="PF12762"/>
    </source>
</evidence>
<evidence type="ECO:0000313" key="3">
    <source>
        <dbReference type="WBParaSite" id="PSAMB.scaffold1267size33601.g12063.t1"/>
    </source>
</evidence>
<evidence type="ECO:0000313" key="2">
    <source>
        <dbReference type="Proteomes" id="UP000887566"/>
    </source>
</evidence>
<proteinExistence type="predicted"/>
<name>A0A914UU82_9BILA</name>
<dbReference type="InterPro" id="IPR024445">
    <property type="entry name" value="Tnp_ISXO2-like"/>
</dbReference>
<protein>
    <submittedName>
        <fullName evidence="3">ISXO2-like transposase domain-containing protein</fullName>
    </submittedName>
</protein>
<dbReference type="WBParaSite" id="PSAMB.scaffold1267size33601.g12063.t1">
    <property type="protein sequence ID" value="PSAMB.scaffold1267size33601.g12063.t1"/>
    <property type="gene ID" value="PSAMB.scaffold1267size33601.g12063"/>
</dbReference>
<dbReference type="Proteomes" id="UP000887566">
    <property type="component" value="Unplaced"/>
</dbReference>
<feature type="domain" description="ISXO2-like transposase" evidence="1">
    <location>
        <begin position="35"/>
        <end position="122"/>
    </location>
</feature>
<dbReference type="PANTHER" id="PTHR47163:SF2">
    <property type="entry name" value="SI:DKEY-17M8.2"/>
    <property type="match status" value="1"/>
</dbReference>
<accession>A0A914UU82</accession>
<reference evidence="3" key="1">
    <citation type="submission" date="2022-11" db="UniProtKB">
        <authorList>
            <consortium name="WormBaseParasite"/>
        </authorList>
    </citation>
    <scope>IDENTIFICATION</scope>
</reference>
<keyword evidence="2" id="KW-1185">Reference proteome</keyword>
<dbReference type="PANTHER" id="PTHR47163">
    <property type="entry name" value="DDE_TNP_IS1595 DOMAIN-CONTAINING PROTEIN"/>
    <property type="match status" value="1"/>
</dbReference>
<organism evidence="2 3">
    <name type="scientific">Plectus sambesii</name>
    <dbReference type="NCBI Taxonomy" id="2011161"/>
    <lineage>
        <taxon>Eukaryota</taxon>
        <taxon>Metazoa</taxon>
        <taxon>Ecdysozoa</taxon>
        <taxon>Nematoda</taxon>
        <taxon>Chromadorea</taxon>
        <taxon>Plectida</taxon>
        <taxon>Plectina</taxon>
        <taxon>Plectoidea</taxon>
        <taxon>Plectidae</taxon>
        <taxon>Plectus</taxon>
    </lineage>
</organism>
<sequence>MQKRREEEDKEGGDKDELAGWIFGIVWWRSLEEKRQKIPQETRFFTVQKCNAKTLLNLIRSHVALGTQIWSDCRRAFMLIDQLPENNIHFTMNYSEIYTDTITGVNTNAIEATWNKLWHNICHTKRGMGKELSYHLAVMGEKFAAPTSSFLQ</sequence>
<dbReference type="AlphaFoldDB" id="A0A914UU82"/>
<dbReference type="InterPro" id="IPR053164">
    <property type="entry name" value="IS1016-like_transposase"/>
</dbReference>